<keyword evidence="2" id="KW-1185">Reference proteome</keyword>
<protein>
    <submittedName>
        <fullName evidence="1">Uncharacterized protein</fullName>
    </submittedName>
</protein>
<sequence length="88" mass="9969">MHLPVGGHRMWPALEDVLLSLKREFAITTAPEWRAVIDERLRNWREIQLMSAVRDAPEAAAEALRALGYTVEPPSVVRPRAPTEDVKL</sequence>
<dbReference type="Proteomes" id="UP001216440">
    <property type="component" value="Chromosome"/>
</dbReference>
<proteinExistence type="predicted"/>
<dbReference type="RefSeq" id="WP_279332881.1">
    <property type="nucleotide sequence ID" value="NZ_CP121682.1"/>
</dbReference>
<reference evidence="1 2" key="1">
    <citation type="submission" date="2023-03" db="EMBL/GenBank/DDBJ databases">
        <authorList>
            <person name="Mo P."/>
        </authorList>
    </citation>
    <scope>NUCLEOTIDE SEQUENCE [LARGE SCALE GENOMIC DNA]</scope>
    <source>
        <strain evidence="1 2">HUAS 5</strain>
    </source>
</reference>
<accession>A0ABY8JZV6</accession>
<name>A0ABY8JZV6_9ACTN</name>
<gene>
    <name evidence="1" type="ORF">PYS65_06800</name>
</gene>
<evidence type="ECO:0000313" key="1">
    <source>
        <dbReference type="EMBL" id="WGD39863.1"/>
    </source>
</evidence>
<evidence type="ECO:0000313" key="2">
    <source>
        <dbReference type="Proteomes" id="UP001216440"/>
    </source>
</evidence>
<dbReference type="EMBL" id="CP121682">
    <property type="protein sequence ID" value="WGD39863.1"/>
    <property type="molecule type" value="Genomic_DNA"/>
</dbReference>
<organism evidence="1 2">
    <name type="scientific">Streptomyces cathayae</name>
    <dbReference type="NCBI Taxonomy" id="3031124"/>
    <lineage>
        <taxon>Bacteria</taxon>
        <taxon>Bacillati</taxon>
        <taxon>Actinomycetota</taxon>
        <taxon>Actinomycetes</taxon>
        <taxon>Kitasatosporales</taxon>
        <taxon>Streptomycetaceae</taxon>
        <taxon>Streptomyces</taxon>
    </lineage>
</organism>